<name>A0A4Y7QLT3_9AGAM</name>
<evidence type="ECO:0000256" key="1">
    <source>
        <dbReference type="SAM" id="Phobius"/>
    </source>
</evidence>
<feature type="transmembrane region" description="Helical" evidence="1">
    <location>
        <begin position="333"/>
        <end position="356"/>
    </location>
</feature>
<sequence length="474" mass="52881">MNATGERLLTESTPLLRNYVDRQTSNPMDILPSIIPLETSLHSPKVQSIKECVRSCNLPSENARTALILLLSLRYITLSNSRPYPGPFQSSGSGSKNNVLELEALALAEWARLNSHSSNDEIDKVLWMSFPLYLESSGSESVNLIHTILKDGAPQFLTMDPRIADRLLDAWRYGRPTDYHDASEVPRSLLKLDRLATPRVLHALELILFSLYLGLLAHYVLRPPISTDLGKHQSFEWRIILMSLYALSCTVKRPQAGSVLFCLTLLSFLVRLPASPLPGDVTFTILLTCLSMHILQLQFPNLPSPIFLFPHSRSLPLSHVLQILVMDIYMSSLAFFLPALAAVAFLLSVSLADSFLHLRKYVFNGVVNQPAPEDTRVAFLLLFVLLILLLFGLAISLTLIYPSKTTRSSTQWDSYTSQIGLLRRAYCAAKKIHCSTTKTDHRRPIVALFHSAFRADRCRILGVGTGAKTAEITA</sequence>
<feature type="transmembrane region" description="Helical" evidence="1">
    <location>
        <begin position="377"/>
        <end position="401"/>
    </location>
</feature>
<keyword evidence="1" id="KW-0812">Transmembrane</keyword>
<dbReference type="OrthoDB" id="3941538at2759"/>
<organism evidence="2 3">
    <name type="scientific">Rickenella mellea</name>
    <dbReference type="NCBI Taxonomy" id="50990"/>
    <lineage>
        <taxon>Eukaryota</taxon>
        <taxon>Fungi</taxon>
        <taxon>Dikarya</taxon>
        <taxon>Basidiomycota</taxon>
        <taxon>Agaricomycotina</taxon>
        <taxon>Agaricomycetes</taxon>
        <taxon>Hymenochaetales</taxon>
        <taxon>Rickenellaceae</taxon>
        <taxon>Rickenella</taxon>
    </lineage>
</organism>
<reference evidence="2 3" key="1">
    <citation type="submission" date="2018-06" db="EMBL/GenBank/DDBJ databases">
        <title>A transcriptomic atlas of mushroom development highlights an independent origin of complex multicellularity.</title>
        <authorList>
            <consortium name="DOE Joint Genome Institute"/>
            <person name="Krizsan K."/>
            <person name="Almasi E."/>
            <person name="Merenyi Z."/>
            <person name="Sahu N."/>
            <person name="Viragh M."/>
            <person name="Koszo T."/>
            <person name="Mondo S."/>
            <person name="Kiss B."/>
            <person name="Balint B."/>
            <person name="Kues U."/>
            <person name="Barry K."/>
            <person name="Hegedus J.C."/>
            <person name="Henrissat B."/>
            <person name="Johnson J."/>
            <person name="Lipzen A."/>
            <person name="Ohm R."/>
            <person name="Nagy I."/>
            <person name="Pangilinan J."/>
            <person name="Yan J."/>
            <person name="Xiong Y."/>
            <person name="Grigoriev I.V."/>
            <person name="Hibbett D.S."/>
            <person name="Nagy L.G."/>
        </authorList>
    </citation>
    <scope>NUCLEOTIDE SEQUENCE [LARGE SCALE GENOMIC DNA]</scope>
    <source>
        <strain evidence="2 3">SZMC22713</strain>
    </source>
</reference>
<keyword evidence="3" id="KW-1185">Reference proteome</keyword>
<accession>A0A4Y7QLT3</accession>
<keyword evidence="1" id="KW-1133">Transmembrane helix</keyword>
<proteinExistence type="predicted"/>
<feature type="transmembrane region" description="Helical" evidence="1">
    <location>
        <begin position="200"/>
        <end position="221"/>
    </location>
</feature>
<keyword evidence="1" id="KW-0472">Membrane</keyword>
<dbReference type="EMBL" id="ML170157">
    <property type="protein sequence ID" value="TDL28326.1"/>
    <property type="molecule type" value="Genomic_DNA"/>
</dbReference>
<protein>
    <submittedName>
        <fullName evidence="2">Uncharacterized protein</fullName>
    </submittedName>
</protein>
<dbReference type="AlphaFoldDB" id="A0A4Y7QLT3"/>
<dbReference type="Proteomes" id="UP000294933">
    <property type="component" value="Unassembled WGS sequence"/>
</dbReference>
<evidence type="ECO:0000313" key="2">
    <source>
        <dbReference type="EMBL" id="TDL28326.1"/>
    </source>
</evidence>
<dbReference type="VEuPathDB" id="FungiDB:BD410DRAFT_215627"/>
<gene>
    <name evidence="2" type="ORF">BD410DRAFT_215627</name>
</gene>
<evidence type="ECO:0000313" key="3">
    <source>
        <dbReference type="Proteomes" id="UP000294933"/>
    </source>
</evidence>